<evidence type="ECO:0000259" key="6">
    <source>
        <dbReference type="PROSITE" id="PS50931"/>
    </source>
</evidence>
<evidence type="ECO:0000313" key="7">
    <source>
        <dbReference type="EMBL" id="SDB08319.1"/>
    </source>
</evidence>
<dbReference type="Proteomes" id="UP000199071">
    <property type="component" value="Unassembled WGS sequence"/>
</dbReference>
<dbReference type="SUPFAM" id="SSF46785">
    <property type="entry name" value="Winged helix' DNA-binding domain"/>
    <property type="match status" value="1"/>
</dbReference>
<evidence type="ECO:0000256" key="2">
    <source>
        <dbReference type="ARBA" id="ARBA00023015"/>
    </source>
</evidence>
<protein>
    <submittedName>
        <fullName evidence="7">Transcriptional regulator, LysR family</fullName>
    </submittedName>
</protein>
<dbReference type="InterPro" id="IPR000847">
    <property type="entry name" value="LysR_HTH_N"/>
</dbReference>
<evidence type="ECO:0000256" key="5">
    <source>
        <dbReference type="SAM" id="MobiDB-lite"/>
    </source>
</evidence>
<feature type="domain" description="HTH lysR-type" evidence="6">
    <location>
        <begin position="5"/>
        <end position="62"/>
    </location>
</feature>
<dbReference type="FunFam" id="1.10.10.10:FF:000001">
    <property type="entry name" value="LysR family transcriptional regulator"/>
    <property type="match status" value="1"/>
</dbReference>
<evidence type="ECO:0000256" key="4">
    <source>
        <dbReference type="ARBA" id="ARBA00023163"/>
    </source>
</evidence>
<evidence type="ECO:0000256" key="1">
    <source>
        <dbReference type="ARBA" id="ARBA00009437"/>
    </source>
</evidence>
<dbReference type="GO" id="GO:0000976">
    <property type="term" value="F:transcription cis-regulatory region binding"/>
    <property type="evidence" value="ECO:0007669"/>
    <property type="project" value="TreeGrafter"/>
</dbReference>
<dbReference type="PROSITE" id="PS50931">
    <property type="entry name" value="HTH_LYSR"/>
    <property type="match status" value="1"/>
</dbReference>
<accession>A0A1G6AJ05</accession>
<dbReference type="RefSeq" id="WP_090874786.1">
    <property type="nucleotide sequence ID" value="NZ_FMXQ01000001.1"/>
</dbReference>
<dbReference type="OrthoDB" id="196624at2"/>
<dbReference type="InterPro" id="IPR036390">
    <property type="entry name" value="WH_DNA-bd_sf"/>
</dbReference>
<dbReference type="STRING" id="665467.SAMN02982931_00702"/>
<dbReference type="PANTHER" id="PTHR30126:SF91">
    <property type="entry name" value="LYSR FAMILY TRANSCRIPTIONAL REGULATOR"/>
    <property type="match status" value="1"/>
</dbReference>
<organism evidence="7 8">
    <name type="scientific">Bauldia litoralis</name>
    <dbReference type="NCBI Taxonomy" id="665467"/>
    <lineage>
        <taxon>Bacteria</taxon>
        <taxon>Pseudomonadati</taxon>
        <taxon>Pseudomonadota</taxon>
        <taxon>Alphaproteobacteria</taxon>
        <taxon>Hyphomicrobiales</taxon>
        <taxon>Kaistiaceae</taxon>
        <taxon>Bauldia</taxon>
    </lineage>
</organism>
<dbReference type="PANTHER" id="PTHR30126">
    <property type="entry name" value="HTH-TYPE TRANSCRIPTIONAL REGULATOR"/>
    <property type="match status" value="1"/>
</dbReference>
<feature type="region of interest" description="Disordered" evidence="5">
    <location>
        <begin position="305"/>
        <end position="329"/>
    </location>
</feature>
<proteinExistence type="inferred from homology"/>
<dbReference type="EMBL" id="FMXQ01000001">
    <property type="protein sequence ID" value="SDB08319.1"/>
    <property type="molecule type" value="Genomic_DNA"/>
</dbReference>
<evidence type="ECO:0000256" key="3">
    <source>
        <dbReference type="ARBA" id="ARBA00023125"/>
    </source>
</evidence>
<comment type="similarity">
    <text evidence="1">Belongs to the LysR transcriptional regulatory family.</text>
</comment>
<dbReference type="GO" id="GO:0003700">
    <property type="term" value="F:DNA-binding transcription factor activity"/>
    <property type="evidence" value="ECO:0007669"/>
    <property type="project" value="InterPro"/>
</dbReference>
<gene>
    <name evidence="7" type="ORF">SAMN02982931_00702</name>
</gene>
<feature type="compositionally biased region" description="Polar residues" evidence="5">
    <location>
        <begin position="307"/>
        <end position="320"/>
    </location>
</feature>
<keyword evidence="8" id="KW-1185">Reference proteome</keyword>
<evidence type="ECO:0000313" key="8">
    <source>
        <dbReference type="Proteomes" id="UP000199071"/>
    </source>
</evidence>
<name>A0A1G6AJ05_9HYPH</name>
<keyword evidence="3" id="KW-0238">DNA-binding</keyword>
<dbReference type="Pfam" id="PF00126">
    <property type="entry name" value="HTH_1"/>
    <property type="match status" value="1"/>
</dbReference>
<keyword evidence="2" id="KW-0805">Transcription regulation</keyword>
<dbReference type="Gene3D" id="1.10.10.10">
    <property type="entry name" value="Winged helix-like DNA-binding domain superfamily/Winged helix DNA-binding domain"/>
    <property type="match status" value="1"/>
</dbReference>
<dbReference type="Pfam" id="PF03466">
    <property type="entry name" value="LysR_substrate"/>
    <property type="match status" value="1"/>
</dbReference>
<dbReference type="InterPro" id="IPR036388">
    <property type="entry name" value="WH-like_DNA-bd_sf"/>
</dbReference>
<keyword evidence="4" id="KW-0804">Transcription</keyword>
<dbReference type="SUPFAM" id="SSF53850">
    <property type="entry name" value="Periplasmic binding protein-like II"/>
    <property type="match status" value="1"/>
</dbReference>
<dbReference type="PRINTS" id="PR00039">
    <property type="entry name" value="HTHLYSR"/>
</dbReference>
<sequence>MLDSLTLDQLRSLVAVAEAGSFSAAARKLGRVQSAISQSIQSLETSLGTPLFDRSGKVPKLNDAGRVILADARRLLDGATTLKARAESIVQDMEAELTLAVDAIFPIVVLTDSLRDLAAEFPNLPVTLFTEGLGGAEQRLRDGAARLALYVPFANIGENREMEYLVSIPTSPVVASDHPLAAIDGPIGRDELEAAVQLVLTDRTSVSDGISGGIVSHRTWRFADLTTRLDFLLAGFGWCHMPTHMVRDHIAAGRLKVLDLKEKSSADFAIHIVHERGRPPGRAGRWLMDRIRRRIPQCVGHGLATKPISQTDGMDQNLSTLPEVLTEGH</sequence>
<dbReference type="AlphaFoldDB" id="A0A1G6AJ05"/>
<reference evidence="7 8" key="1">
    <citation type="submission" date="2016-10" db="EMBL/GenBank/DDBJ databases">
        <authorList>
            <person name="de Groot N.N."/>
        </authorList>
    </citation>
    <scope>NUCLEOTIDE SEQUENCE [LARGE SCALE GENOMIC DNA]</scope>
    <source>
        <strain evidence="7 8">ATCC 35022</strain>
    </source>
</reference>
<dbReference type="Gene3D" id="3.40.190.290">
    <property type="match status" value="1"/>
</dbReference>
<dbReference type="InterPro" id="IPR005119">
    <property type="entry name" value="LysR_subst-bd"/>
</dbReference>